<evidence type="ECO:0000256" key="4">
    <source>
        <dbReference type="ARBA" id="ARBA00022461"/>
    </source>
</evidence>
<keyword evidence="9" id="KW-0472">Membrane</keyword>
<evidence type="ECO:0000256" key="6">
    <source>
        <dbReference type="ARBA" id="ARBA00022989"/>
    </source>
</evidence>
<evidence type="ECO:0000256" key="3">
    <source>
        <dbReference type="ARBA" id="ARBA00022448"/>
    </source>
</evidence>
<reference evidence="13" key="2">
    <citation type="submission" date="2022-08" db="UniProtKB">
        <authorList>
            <consortium name="EnsemblMetazoa"/>
        </authorList>
    </citation>
    <scope>IDENTIFICATION</scope>
    <source>
        <strain evidence="13">STECLA/ALBI9_A</strain>
    </source>
</reference>
<dbReference type="Proteomes" id="UP000069272">
    <property type="component" value="Chromosome 3R"/>
</dbReference>
<organism evidence="13 14">
    <name type="scientific">Anopheles albimanus</name>
    <name type="common">New world malaria mosquito</name>
    <dbReference type="NCBI Taxonomy" id="7167"/>
    <lineage>
        <taxon>Eukaryota</taxon>
        <taxon>Metazoa</taxon>
        <taxon>Ecdysozoa</taxon>
        <taxon>Arthropoda</taxon>
        <taxon>Hexapoda</taxon>
        <taxon>Insecta</taxon>
        <taxon>Pterygota</taxon>
        <taxon>Neoptera</taxon>
        <taxon>Endopterygota</taxon>
        <taxon>Diptera</taxon>
        <taxon>Nematocera</taxon>
        <taxon>Culicoidea</taxon>
        <taxon>Culicidae</taxon>
        <taxon>Anophelinae</taxon>
        <taxon>Anopheles</taxon>
    </lineage>
</organism>
<dbReference type="GO" id="GO:0015280">
    <property type="term" value="F:ligand-gated sodium channel activity"/>
    <property type="evidence" value="ECO:0007669"/>
    <property type="project" value="TreeGrafter"/>
</dbReference>
<evidence type="ECO:0008006" key="15">
    <source>
        <dbReference type="Google" id="ProtNLM"/>
    </source>
</evidence>
<evidence type="ECO:0000313" key="13">
    <source>
        <dbReference type="EnsemblMetazoa" id="AALB003849-PA"/>
    </source>
</evidence>
<dbReference type="VEuPathDB" id="VectorBase:AALB003849"/>
<evidence type="ECO:0000256" key="9">
    <source>
        <dbReference type="ARBA" id="ARBA00023136"/>
    </source>
</evidence>
<accession>A0A182FBG6</accession>
<proteinExistence type="inferred from homology"/>
<dbReference type="EnsemblMetazoa" id="AALB003849-RA">
    <property type="protein sequence ID" value="AALB003849-PA"/>
    <property type="gene ID" value="AALB003849"/>
</dbReference>
<dbReference type="Pfam" id="PF00858">
    <property type="entry name" value="ASC"/>
    <property type="match status" value="1"/>
</dbReference>
<name>A0A182FBG6_ANOAL</name>
<keyword evidence="7" id="KW-0915">Sodium</keyword>
<evidence type="ECO:0000256" key="11">
    <source>
        <dbReference type="ARBA" id="ARBA00023303"/>
    </source>
</evidence>
<comment type="subcellular location">
    <subcellularLocation>
        <location evidence="1">Membrane</location>
        <topology evidence="1">Multi-pass membrane protein</topology>
    </subcellularLocation>
</comment>
<dbReference type="Gene3D" id="1.10.287.770">
    <property type="entry name" value="YojJ-like"/>
    <property type="match status" value="1"/>
</dbReference>
<evidence type="ECO:0000313" key="14">
    <source>
        <dbReference type="Proteomes" id="UP000069272"/>
    </source>
</evidence>
<dbReference type="VEuPathDB" id="VectorBase:AALB20_035441"/>
<evidence type="ECO:0000256" key="12">
    <source>
        <dbReference type="RuleBase" id="RU000679"/>
    </source>
</evidence>
<keyword evidence="5 12" id="KW-0812">Transmembrane</keyword>
<evidence type="ECO:0000256" key="7">
    <source>
        <dbReference type="ARBA" id="ARBA00023053"/>
    </source>
</evidence>
<evidence type="ECO:0000256" key="1">
    <source>
        <dbReference type="ARBA" id="ARBA00004141"/>
    </source>
</evidence>
<dbReference type="AlphaFoldDB" id="A0A182FBG6"/>
<keyword evidence="6" id="KW-1133">Transmembrane helix</keyword>
<dbReference type="InterPro" id="IPR001873">
    <property type="entry name" value="ENaC"/>
</dbReference>
<keyword evidence="14" id="KW-1185">Reference proteome</keyword>
<dbReference type="Gene3D" id="2.60.470.10">
    <property type="entry name" value="Acid-sensing ion channels like domains"/>
    <property type="match status" value="1"/>
</dbReference>
<sequence>MAHVAHIKLYADRAAKFESKPKVLEVPSAKPEKRGNIFEDYFANSTIHGFRYFVGANRTYLERAWWVFACILSIYFCGQTIQEVFEKWRRSPVVVTFDEKPTPITDIPFPAITVCPVTKVKSAEINFTIAYQTLIRRRGKSNISEDEYVTKIAQRVRGLTALDRVHALIQICDFSFANYKTAEAYDDNLVELLQEMALPFRESFIMCVWKNKLVNCSDLFMQTLTESGICYTFNGLSADDLLRRTEFHREFEHMGERRSSENWTMEDGYKPGIGSRTYPRRVMSPGAQSGLLIFLRTGEQDMDFLCGVQLHSPNQVPQISTQNIRAPMNIAFQVRVQPFMITTAGNLRAYDAEKRGCFYTHERYLRFFNIYTKRNCEVECLTNLTLALCGCVHFSMPRPANVRICGLGKQACMERVDTYVQEQEMESKLTSGSELSLSCNCLPSCTFLQYNAEISQAQFDWRRLTDAVGIYQDQLTNASLTTLNIYFREAQFIGIRRSQMFGINDFIANCGGLLGLFMGVSLLSLLELVYYFTMKPLVNCFLRHRNQKRKIAIVKSQTGQPDQPNSLYTFLRDAA</sequence>
<dbReference type="STRING" id="7167.A0A182FBG6"/>
<keyword evidence="3 12" id="KW-0813">Transport</keyword>
<evidence type="ECO:0000256" key="5">
    <source>
        <dbReference type="ARBA" id="ARBA00022692"/>
    </source>
</evidence>
<evidence type="ECO:0000256" key="2">
    <source>
        <dbReference type="ARBA" id="ARBA00007193"/>
    </source>
</evidence>
<reference evidence="13 14" key="1">
    <citation type="journal article" date="2017" name="G3 (Bethesda)">
        <title>The Physical Genome Mapping of Anopheles albimanus Corrected Scaffold Misassemblies and Identified Interarm Rearrangements in Genus Anopheles.</title>
        <authorList>
            <person name="Artemov G.N."/>
            <person name="Peery A.N."/>
            <person name="Jiang X."/>
            <person name="Tu Z."/>
            <person name="Stegniy V.N."/>
            <person name="Sharakhova M.V."/>
            <person name="Sharakhov I.V."/>
        </authorList>
    </citation>
    <scope>NUCLEOTIDE SEQUENCE [LARGE SCALE GENOMIC DNA]</scope>
    <source>
        <strain evidence="13 14">ALBI9_A</strain>
    </source>
</reference>
<dbReference type="GO" id="GO:0005886">
    <property type="term" value="C:plasma membrane"/>
    <property type="evidence" value="ECO:0007669"/>
    <property type="project" value="TreeGrafter"/>
</dbReference>
<keyword evidence="4 12" id="KW-0894">Sodium channel</keyword>
<comment type="similarity">
    <text evidence="2 12">Belongs to the amiloride-sensitive sodium channel (TC 1.A.6) family.</text>
</comment>
<dbReference type="PANTHER" id="PTHR11690">
    <property type="entry name" value="AMILORIDE-SENSITIVE SODIUM CHANNEL-RELATED"/>
    <property type="match status" value="1"/>
</dbReference>
<keyword evidence="11 12" id="KW-0407">Ion channel</keyword>
<protein>
    <recommendedName>
        <fullName evidence="15">Pickpocket</fullName>
    </recommendedName>
</protein>
<dbReference type="PRINTS" id="PR01078">
    <property type="entry name" value="AMINACHANNEL"/>
</dbReference>
<keyword evidence="10 12" id="KW-0739">Sodium transport</keyword>
<evidence type="ECO:0000256" key="10">
    <source>
        <dbReference type="ARBA" id="ARBA00023201"/>
    </source>
</evidence>
<dbReference type="PANTHER" id="PTHR11690:SF288">
    <property type="entry name" value="AMILORIDE-SENSITIVE NA+ CHANNEL-RELATED"/>
    <property type="match status" value="1"/>
</dbReference>
<evidence type="ECO:0000256" key="8">
    <source>
        <dbReference type="ARBA" id="ARBA00023065"/>
    </source>
</evidence>
<keyword evidence="8 12" id="KW-0406">Ion transport</keyword>